<feature type="region of interest" description="Disordered" evidence="1">
    <location>
        <begin position="842"/>
        <end position="873"/>
    </location>
</feature>
<feature type="region of interest" description="Disordered" evidence="1">
    <location>
        <begin position="1"/>
        <end position="30"/>
    </location>
</feature>
<feature type="region of interest" description="Disordered" evidence="1">
    <location>
        <begin position="55"/>
        <end position="197"/>
    </location>
</feature>
<feature type="compositionally biased region" description="Acidic residues" evidence="1">
    <location>
        <begin position="144"/>
        <end position="183"/>
    </location>
</feature>
<feature type="region of interest" description="Disordered" evidence="1">
    <location>
        <begin position="718"/>
        <end position="809"/>
    </location>
</feature>
<feature type="region of interest" description="Disordered" evidence="1">
    <location>
        <begin position="513"/>
        <end position="575"/>
    </location>
</feature>
<evidence type="ECO:0000256" key="1">
    <source>
        <dbReference type="SAM" id="MobiDB-lite"/>
    </source>
</evidence>
<dbReference type="Proteomes" id="UP000049983">
    <property type="component" value="Unassembled WGS sequence"/>
</dbReference>
<dbReference type="InterPro" id="IPR044929">
    <property type="entry name" value="DNA/RNA_non-sp_Endonuclease_sf"/>
</dbReference>
<accession>A0A0M6ZKS4</accession>
<gene>
    <name evidence="3" type="ORF">LA5096_05871</name>
</gene>
<feature type="region of interest" description="Disordered" evidence="1">
    <location>
        <begin position="639"/>
        <end position="694"/>
    </location>
</feature>
<dbReference type="RefSeq" id="WP_055120958.1">
    <property type="nucleotide sequence ID" value="NZ_CXWA01000012.1"/>
</dbReference>
<dbReference type="Gene3D" id="3.40.570.10">
    <property type="entry name" value="Extracellular Endonuclease, subunit A"/>
    <property type="match status" value="1"/>
</dbReference>
<feature type="domain" description="eCIS core" evidence="2">
    <location>
        <begin position="216"/>
        <end position="291"/>
    </location>
</feature>
<feature type="compositionally biased region" description="Acidic residues" evidence="1">
    <location>
        <begin position="107"/>
        <end position="121"/>
    </location>
</feature>
<feature type="region of interest" description="Disordered" evidence="1">
    <location>
        <begin position="903"/>
        <end position="954"/>
    </location>
</feature>
<name>A0A0M6ZKS4_9HYPH</name>
<organism evidence="3 4">
    <name type="scientific">Roseibium album</name>
    <dbReference type="NCBI Taxonomy" id="311410"/>
    <lineage>
        <taxon>Bacteria</taxon>
        <taxon>Pseudomonadati</taxon>
        <taxon>Pseudomonadota</taxon>
        <taxon>Alphaproteobacteria</taxon>
        <taxon>Hyphomicrobiales</taxon>
        <taxon>Stappiaceae</taxon>
        <taxon>Roseibium</taxon>
    </lineage>
</organism>
<feature type="region of interest" description="Disordered" evidence="1">
    <location>
        <begin position="608"/>
        <end position="627"/>
    </location>
</feature>
<dbReference type="OrthoDB" id="7387101at2"/>
<evidence type="ECO:0000313" key="4">
    <source>
        <dbReference type="Proteomes" id="UP000049983"/>
    </source>
</evidence>
<dbReference type="Pfam" id="PF13699">
    <property type="entry name" value="eCIS_core"/>
    <property type="match status" value="1"/>
</dbReference>
<feature type="region of interest" description="Disordered" evidence="1">
    <location>
        <begin position="1559"/>
        <end position="1579"/>
    </location>
</feature>
<dbReference type="GeneID" id="97673107"/>
<keyword evidence="4" id="KW-1185">Reference proteome</keyword>
<feature type="compositionally biased region" description="Basic and acidic residues" evidence="1">
    <location>
        <begin position="843"/>
        <end position="872"/>
    </location>
</feature>
<dbReference type="STRING" id="311410.LA5095_05517"/>
<feature type="compositionally biased region" description="Basic and acidic residues" evidence="1">
    <location>
        <begin position="904"/>
        <end position="954"/>
    </location>
</feature>
<dbReference type="EMBL" id="CXWC01000016">
    <property type="protein sequence ID" value="CTQ78840.1"/>
    <property type="molecule type" value="Genomic_DNA"/>
</dbReference>
<protein>
    <recommendedName>
        <fullName evidence="2">eCIS core domain-containing protein</fullName>
    </recommendedName>
</protein>
<sequence length="1788" mass="192610">MKTAARIQAKTETGRATGRKGPFFAGPAVQTKLNVSRPGDRHEQEADHAADAVVHGRGPFSGAGPVAAQMTPLGHRSADTAARSVHERASDPQYDEHEPVLRPDCPTVEDEPVQLAEEEEAQAAPVDEVQKEEEEARSVADDAQLAEDEEAQAQAEEDVQSSPEEELQMAAEEEVQKADEEEEVQMRGEAQQPSARAVRMGIVERQLRAARGRGNPLSEPVRRKMEAGIGADLSGVRIHTDTPAALMTKMLNARAFASGRDIFFSPHWFAPGTRRGDHLIAHELAHTLQQGAVELSDNAPAARMPEGDKVASRPESLRAIGYARQHIGKINSKVTDAEGNRFGWQRLLAIFRGAFDGDVVDPTLIKKPIMKDPYGLPHWCGIFAWSNLRKAGLPLPPWKLGVSILPHVGVRPPDRLPQKGDIAYRKTWPGVKPLTHHQALVTGVESIETAAGKPFDSIMIRTIDGNTAGNDNLGGQVEEKWLPARLWDHFFDPTEKVSLPEVPLVVTDRASEDLGGLGEGAEQGPEAAEETGSGVEPAPEVVEEPPPATPADVLQPPDEDVGVELPPEPDASVEPSAKVETLALEGPSDKAMTSFLDAAPSRMAMTAPTVGSTLDGKADTEKKKASDEAPVLEARTGGELNPEITAPGDIPTPRDTTLAADGRGPETGNLAADPYQEKGTAPTTRTMRDKVKKQPEGGFLDWLKNQFTNLMASIRTTDGSVNTSAGSRKRVALTGKADPGQMGRQRAEGTESLRAERDKQTAEFRSHPGQSNIQPRKVEEKRTAPVSKEPSEPIDELPPDEGAADYASAELPQQVRDAADAKIAPDLHANVAEARSETVAAAAKRDADRDASVTEAESRAEKANIEADDKQRQAVVAGRGDVARKQGEAIGQAFEGVARFAGDAGKRETDDAKKIRDNVKTEEGKADRELEKGEEKARQHKKDEEAKAAAKKKELKEKKEKQGLLDRAVSFVKEAINKITEAIDAIFEGLRKLVKIAIDAAKTLAIGLINAARATAILALEGYRTFAKGLIDITVGTFYPDVAKKMNDGIDAVVDTAVDGVNAAADGAIAGVEAAANWLGKKLNQILDKFKAGLKGAIRMAGALMTGDFAGAARIAVETACEIAGIDPQPIFDFFDRAKSQIMAILKSPGKFINNVMTAVGMGVRGFAERFGQHFKTGAIQWLTGALAAVPITLPAKWDIKGIFSLVAQILGLTYENIKARIIKKFPNAAKIFNLVEKGFALIKKLVNKDFSGLWEEVKAKLASLKQTVIDGIKNWAIVNVIKEGIIWLLSLLNPASALVKALKLLAELVFWLIDNFKRIKDFVMSVYTAITNIAAGVLGPAAKAVEDAMARSLPVVISFVASAIGLGNIGEAVQGVISKITAPINKMIDALIDKVVAFAKKLWGKTKQGAKKIKDAVLNWWKAKRNFTSRDGGEHKLYYKGTGSNADLWIASKPTAIQAFLNKKIAETDDATQKGIFKTALKQYQTVLTHESALQKLVSKNAPKSQITSEEVKFRAALDKVTATMRTADLGSAEDIQTQVTFTDGSTKSAYAIPLTRLEGNTKGSSPKSSAQSAEWSHAVKLDTGPGDKRRYIWVRGHLLNDNLHGPGENRNLVPITKTMNSKMATGVEAGAKTQMTKSEDTMFYKADATFWSGAAPVNRFPKSISVKWGLSEKNGANFRQKKTLGQDTITMSEKPPLTATAQAPSIKQGGTSQLVGGIMPHGTVTDYFVSQHLAGKTYSSKTNMRSALYTNVRADLIAQGGDTLADKRRGYVNATYNALAAGDIRL</sequence>
<feature type="compositionally biased region" description="Basic and acidic residues" evidence="1">
    <location>
        <begin position="616"/>
        <end position="627"/>
    </location>
</feature>
<feature type="compositionally biased region" description="Basic and acidic residues" evidence="1">
    <location>
        <begin position="745"/>
        <end position="766"/>
    </location>
</feature>
<reference evidence="4" key="1">
    <citation type="submission" date="2015-07" db="EMBL/GenBank/DDBJ databases">
        <authorList>
            <person name="Rodrigo-Torres Lidia"/>
            <person name="Arahal R.David."/>
        </authorList>
    </citation>
    <scope>NUCLEOTIDE SEQUENCE [LARGE SCALE GENOMIC DNA]</scope>
    <source>
        <strain evidence="4">CECT 5096</strain>
    </source>
</reference>
<dbReference type="InterPro" id="IPR025295">
    <property type="entry name" value="eCIS_core_dom"/>
</dbReference>
<feature type="compositionally biased region" description="Acidic residues" evidence="1">
    <location>
        <begin position="792"/>
        <end position="803"/>
    </location>
</feature>
<feature type="compositionally biased region" description="Low complexity" evidence="1">
    <location>
        <begin position="522"/>
        <end position="540"/>
    </location>
</feature>
<evidence type="ECO:0000313" key="3">
    <source>
        <dbReference type="EMBL" id="CTQ78840.1"/>
    </source>
</evidence>
<feature type="compositionally biased region" description="Polar residues" evidence="1">
    <location>
        <begin position="1563"/>
        <end position="1576"/>
    </location>
</feature>
<evidence type="ECO:0000259" key="2">
    <source>
        <dbReference type="Pfam" id="PF13699"/>
    </source>
</evidence>
<feature type="compositionally biased region" description="Basic and acidic residues" evidence="1">
    <location>
        <begin position="84"/>
        <end position="101"/>
    </location>
</feature>
<proteinExistence type="predicted"/>